<reference evidence="2 3" key="1">
    <citation type="journal article" date="2016" name="Nat. Commun.">
        <title>Thousands of microbial genomes shed light on interconnected biogeochemical processes in an aquifer system.</title>
        <authorList>
            <person name="Anantharaman K."/>
            <person name="Brown C.T."/>
            <person name="Hug L.A."/>
            <person name="Sharon I."/>
            <person name="Castelle C.J."/>
            <person name="Probst A.J."/>
            <person name="Thomas B.C."/>
            <person name="Singh A."/>
            <person name="Wilkins M.J."/>
            <person name="Karaoz U."/>
            <person name="Brodie E.L."/>
            <person name="Williams K.H."/>
            <person name="Hubbard S.S."/>
            <person name="Banfield J.F."/>
        </authorList>
    </citation>
    <scope>NUCLEOTIDE SEQUENCE [LARGE SCALE GENOMIC DNA]</scope>
</reference>
<evidence type="ECO:0000313" key="3">
    <source>
        <dbReference type="Proteomes" id="UP000177811"/>
    </source>
</evidence>
<proteinExistence type="predicted"/>
<organism evidence="2 3">
    <name type="scientific">Candidatus Sungbacteria bacterium RIFCSPHIGHO2_02_FULL_51_29</name>
    <dbReference type="NCBI Taxonomy" id="1802273"/>
    <lineage>
        <taxon>Bacteria</taxon>
        <taxon>Candidatus Sungiibacteriota</taxon>
    </lineage>
</organism>
<comment type="caution">
    <text evidence="2">The sequence shown here is derived from an EMBL/GenBank/DDBJ whole genome shotgun (WGS) entry which is preliminary data.</text>
</comment>
<accession>A0A1G2KU62</accession>
<sequence>MYFYPRTPAPEDPLPLQVRRGTLEEVLTVVFIMPPFLLTGELLILLMSGFVLIDEGFLKTSR</sequence>
<dbReference type="EMBL" id="MHQL01000050">
    <property type="protein sequence ID" value="OHA01961.1"/>
    <property type="molecule type" value="Genomic_DNA"/>
</dbReference>
<protein>
    <submittedName>
        <fullName evidence="2">Uncharacterized protein</fullName>
    </submittedName>
</protein>
<keyword evidence="1" id="KW-0812">Transmembrane</keyword>
<dbReference type="Proteomes" id="UP000177811">
    <property type="component" value="Unassembled WGS sequence"/>
</dbReference>
<gene>
    <name evidence="2" type="ORF">A3C16_02365</name>
</gene>
<keyword evidence="1" id="KW-1133">Transmembrane helix</keyword>
<name>A0A1G2KU62_9BACT</name>
<evidence type="ECO:0000256" key="1">
    <source>
        <dbReference type="SAM" id="Phobius"/>
    </source>
</evidence>
<dbReference type="AlphaFoldDB" id="A0A1G2KU62"/>
<feature type="transmembrane region" description="Helical" evidence="1">
    <location>
        <begin position="26"/>
        <end position="53"/>
    </location>
</feature>
<evidence type="ECO:0000313" key="2">
    <source>
        <dbReference type="EMBL" id="OHA01961.1"/>
    </source>
</evidence>
<keyword evidence="1" id="KW-0472">Membrane</keyword>